<dbReference type="PANTHER" id="PTHR47957">
    <property type="entry name" value="ATP-DEPENDENT HELICASE HRQ1"/>
    <property type="match status" value="1"/>
</dbReference>
<dbReference type="GO" id="GO:0036297">
    <property type="term" value="P:interstrand cross-link repair"/>
    <property type="evidence" value="ECO:0007669"/>
    <property type="project" value="TreeGrafter"/>
</dbReference>
<dbReference type="SMART" id="SM00487">
    <property type="entry name" value="DEXDc"/>
    <property type="match status" value="1"/>
</dbReference>
<dbReference type="InterPro" id="IPR014001">
    <property type="entry name" value="Helicase_ATP-bd"/>
</dbReference>
<dbReference type="EMBL" id="JEMA01000372">
    <property type="protein sequence ID" value="KYF70833.1"/>
    <property type="molecule type" value="Genomic_DNA"/>
</dbReference>
<dbReference type="GO" id="GO:0003676">
    <property type="term" value="F:nucleic acid binding"/>
    <property type="evidence" value="ECO:0007669"/>
    <property type="project" value="InterPro"/>
</dbReference>
<accession>A0A150QS71</accession>
<dbReference type="Gene3D" id="3.40.50.300">
    <property type="entry name" value="P-loop containing nucleotide triphosphate hydrolases"/>
    <property type="match status" value="1"/>
</dbReference>
<evidence type="ECO:0000259" key="1">
    <source>
        <dbReference type="PROSITE" id="PS51192"/>
    </source>
</evidence>
<dbReference type="Proteomes" id="UP000075260">
    <property type="component" value="Unassembled WGS sequence"/>
</dbReference>
<name>A0A150QS71_SORCE</name>
<protein>
    <recommendedName>
        <fullName evidence="1">Helicase ATP-binding domain-containing protein</fullName>
    </recommendedName>
</protein>
<dbReference type="PROSITE" id="PS51192">
    <property type="entry name" value="HELICASE_ATP_BIND_1"/>
    <property type="match status" value="1"/>
</dbReference>
<dbReference type="GO" id="GO:0043138">
    <property type="term" value="F:3'-5' DNA helicase activity"/>
    <property type="evidence" value="ECO:0007669"/>
    <property type="project" value="TreeGrafter"/>
</dbReference>
<proteinExistence type="predicted"/>
<dbReference type="InterPro" id="IPR011545">
    <property type="entry name" value="DEAD/DEAH_box_helicase_dom"/>
</dbReference>
<gene>
    <name evidence="2" type="ORF">BE15_30445</name>
</gene>
<dbReference type="GO" id="GO:0006289">
    <property type="term" value="P:nucleotide-excision repair"/>
    <property type="evidence" value="ECO:0007669"/>
    <property type="project" value="TreeGrafter"/>
</dbReference>
<evidence type="ECO:0000313" key="2">
    <source>
        <dbReference type="EMBL" id="KYF70833.1"/>
    </source>
</evidence>
<dbReference type="PANTHER" id="PTHR47957:SF3">
    <property type="entry name" value="ATP-DEPENDENT HELICASE HRQ1"/>
    <property type="match status" value="1"/>
</dbReference>
<dbReference type="SUPFAM" id="SSF52540">
    <property type="entry name" value="P-loop containing nucleoside triphosphate hydrolases"/>
    <property type="match status" value="2"/>
</dbReference>
<reference evidence="2 3" key="1">
    <citation type="submission" date="2014-02" db="EMBL/GenBank/DDBJ databases">
        <title>The small core and large imbalanced accessory genome model reveals a collaborative survival strategy of Sorangium cellulosum strains in nature.</title>
        <authorList>
            <person name="Han K."/>
            <person name="Peng R."/>
            <person name="Blom J."/>
            <person name="Li Y.-Z."/>
        </authorList>
    </citation>
    <scope>NUCLEOTIDE SEQUENCE [LARGE SCALE GENOMIC DNA]</scope>
    <source>
        <strain evidence="2 3">So0008-312</strain>
    </source>
</reference>
<dbReference type="RefSeq" id="WP_061607377.1">
    <property type="nucleotide sequence ID" value="NZ_JEMA01000372.1"/>
</dbReference>
<evidence type="ECO:0000313" key="3">
    <source>
        <dbReference type="Proteomes" id="UP000075260"/>
    </source>
</evidence>
<feature type="domain" description="Helicase ATP-binding" evidence="1">
    <location>
        <begin position="248"/>
        <end position="479"/>
    </location>
</feature>
<dbReference type="CDD" id="cd18785">
    <property type="entry name" value="SF2_C"/>
    <property type="match status" value="1"/>
</dbReference>
<comment type="caution">
    <text evidence="2">The sequence shown here is derived from an EMBL/GenBank/DDBJ whole genome shotgun (WGS) entry which is preliminary data.</text>
</comment>
<dbReference type="GO" id="GO:0005524">
    <property type="term" value="F:ATP binding"/>
    <property type="evidence" value="ECO:0007669"/>
    <property type="project" value="InterPro"/>
</dbReference>
<sequence>MDDEELVLQALYSLEGRRLSAGQFDGWTTPAEVAAALPEGHAQRGDALWTRAVLERLWLRRRVLQVPDASEGAEPPTLHDVVLRERDAYADADTRIPVEQNDCRLGDGYPWERAARYAADIPTRYRSRVAEVTRLLSLNFQRFGMAPATGLLRYERRSQVRPLYDVPLSRLADQVADAIQARRLPLDVADDATEVSLGSGVDRARLAAAVHAVLGALADDFAVRGAEAVVASFQARSILATMAGLYSPEYREQFAGHIVTAGVGSGKSYAFQLGALIHVAYEALCGRRKLQVLFLYPRVVLAVNQFQELFRLIDGVSKRLAKELSVPLASPVLDAGGQLPRQFFPDPRDQKETGARYKAIQQAYQERRQVLISNLDTVVNRLVHPEASQGLCRDLELVVLDEAHLLSGLYGAHAKMLLKRLCQLRALWRLRREHPDQLFEGILSRRGDVRAPYFIGASATISEPRQHLGRVLDVPPSRLRHVDIGEKVETGWIHHVFLRQRPEVSSMTAVTNAVSCLVHNRRDGLYHEYYQRRHGGDPLRLDEIPNPVQAQNGPVVPRATAHIHKTLGFSDSLDGVNRWADLVADNEQTKTSSMSNSPNPGMSSLPYFARFQEPLWRQLHQTAFPAEVPKWQETVARQYGELCRDCKRGVRREIARVPPGLRAAQQQAVRNLWRLDPDAKDSYAVYLHIGKDWLESEWFAPLHEAAAADRIGNLDQCGFLRAGLCWWWSRDHLGSNHPQPATGADPVNGFKRPCGAAEQVYHPLNAIRVRGFTSKVNLDVFAIDSINDVFRGPTSVMLRGNQSQLGNETQDNVAMVIGSPRIEVGIDLARVSDGVTYRAMRDPASLQQKVGRVGREAASDSVLVHVVTENARDHFYFRNTRIALDPDYLQPIPLHENNRIVARTHYFMAIVDFLCLQGDGPAQGQLTDLGHRLALINDHGLAKPFAGTWEKKVRAVYEFLFGNSPRAAQNLTNLARYLEGLGARPDDIAESRCNAQPQDAPLSRAAGAVDVFRHELGPNLLLTPLGAVGKQTTLAAICSWPDMTWGRVPTAGLPRHEEFLRSLPVDKAQRDRSYLYQILTLPLFLRGVPARNISGDQPFVWAPNLFEAAGTQHVRIFEERGGQLRDLDFEPLGLALALLVPGTVTYRYGANPRKIPVARFGARGLTELQPGLQAVRLEVADAEFYQPADCAPLAPADLPANYPWAGATVHVYRPRQIGTIWASSEPLVTPDGLLVDGDSAGFDTEAKFQVHTPPRCYPLRWFRIELAAIDAAPPPCRFAAGFDVPPGQAPLKPLPLPVILSPFSAIRYSRELDVTEFVWGLDRQFMSRDVRDPARLVYCDAEQNLAPAVLGRHFKTPGLQFDLDLGPASSTARFLTSVWEQPASPVHQAVLLKTLYGFLEEHARAPLPDDQPSWVDRKRPSLFVVRNLRTLVLAHLLERWHPAPKERRRPDAPFVLTFDDLAGCFTPGHPAFISPPRFRDLCARVAAVQNAASADLREDTLLACHPNFVGACDAIGALTSAFFRATAEELLLNTLGLTLHAAALRLTGAESGDLEYFYRRRDNVAALYLFDADEAGNGTTDLVQRTFYVSAAERVLDARRRALNLPTEALPTLDFADCLEDACQECESSQASQLAYQDAPATGPCLADLRNAREGERQSAGRVFDFLRDQVGLASMDHALALQQCPEFLMWLSRYPVYAGEPLVPSREVPNIQALESALGCCIDGCVACVVAPEQNLRGVLSARDTVSKLLLDAFYRTQVCEAGTPLAQVCYPGTGPGRTELWTDLAMRVASAVGQDAGEPPVVVRLNAASAPLDVTIMRAAVPAGWHRVFRPTWEPAGMPGPRVRPRMSL</sequence>
<dbReference type="InterPro" id="IPR027417">
    <property type="entry name" value="P-loop_NTPase"/>
</dbReference>
<organism evidence="2 3">
    <name type="scientific">Sorangium cellulosum</name>
    <name type="common">Polyangium cellulosum</name>
    <dbReference type="NCBI Taxonomy" id="56"/>
    <lineage>
        <taxon>Bacteria</taxon>
        <taxon>Pseudomonadati</taxon>
        <taxon>Myxococcota</taxon>
        <taxon>Polyangia</taxon>
        <taxon>Polyangiales</taxon>
        <taxon>Polyangiaceae</taxon>
        <taxon>Sorangium</taxon>
    </lineage>
</organism>
<dbReference type="Pfam" id="PF00270">
    <property type="entry name" value="DEAD"/>
    <property type="match status" value="1"/>
</dbReference>